<accession>A0ABW8GNZ8</accession>
<keyword evidence="4 9" id="KW-1003">Cell membrane</keyword>
<dbReference type="Pfam" id="PF25994">
    <property type="entry name" value="HH_AprE"/>
    <property type="match status" value="1"/>
</dbReference>
<dbReference type="NCBIfam" id="TIGR01843">
    <property type="entry name" value="type_I_hlyD"/>
    <property type="match status" value="1"/>
</dbReference>
<evidence type="ECO:0000256" key="10">
    <source>
        <dbReference type="SAM" id="Coils"/>
    </source>
</evidence>
<dbReference type="PANTHER" id="PTHR30386">
    <property type="entry name" value="MEMBRANE FUSION SUBUNIT OF EMRAB-TOLC MULTIDRUG EFFLUX PUMP"/>
    <property type="match status" value="1"/>
</dbReference>
<protein>
    <recommendedName>
        <fullName evidence="9">Membrane fusion protein (MFP) family protein</fullName>
    </recommendedName>
</protein>
<evidence type="ECO:0000256" key="9">
    <source>
        <dbReference type="RuleBase" id="RU365093"/>
    </source>
</evidence>
<evidence type="ECO:0000313" key="14">
    <source>
        <dbReference type="Proteomes" id="UP001617669"/>
    </source>
</evidence>
<keyword evidence="10" id="KW-0175">Coiled coil</keyword>
<dbReference type="InterPro" id="IPR058781">
    <property type="entry name" value="HH_AprE-like"/>
</dbReference>
<evidence type="ECO:0000256" key="7">
    <source>
        <dbReference type="ARBA" id="ARBA00022989"/>
    </source>
</evidence>
<sequence length="428" mass="47513">MNWLQKQWNAMTPSRAFVLISVAAVIALVGWAALAQVDLIVRTVGRVVPAGKAQIVQHLEGGIVRTILVQEGEVVKAGQPLIELSDIKARSDLGQERTKRDALRGREARLLAEARGKSSIEFPADLHDAEVKQVESAALQARVSSVNEESRVLRDQSAQRRGEIAEIETRRRNLVSEIELARQQHKLIEGLNKNGAASKMELLDAESRLQRMESQLREAEAALPRLRAAQAEIESKIGELWARFRADATAQLTDVRAELQRSTLEFETNADRLDRNIVRAPMAGFINRMMLSTVGGVIRPGEPLLEITPEDEHIVVETRSRPDDRANLRNGLPARVRIGAFDYATYGALPGKVTEVSADTLFDEREGYYYRVRVDVGSISEIKLAKTAGPISPGMSVTADIVVGKRTVLSYLLSPMMRFGDRVFRDPR</sequence>
<dbReference type="InterPro" id="IPR010129">
    <property type="entry name" value="T1SS_HlyD"/>
</dbReference>
<evidence type="ECO:0000256" key="1">
    <source>
        <dbReference type="ARBA" id="ARBA00004377"/>
    </source>
</evidence>
<keyword evidence="8" id="KW-0472">Membrane</keyword>
<keyword evidence="3 9" id="KW-0813">Transport</keyword>
<reference evidence="13 14" key="1">
    <citation type="submission" date="2024-11" db="EMBL/GenBank/DDBJ databases">
        <authorList>
            <person name="Kaparullina E.N."/>
            <person name="Delegan Y.A."/>
            <person name="Doronina N.V."/>
        </authorList>
    </citation>
    <scope>NUCLEOTIDE SEQUENCE [LARGE SCALE GENOMIC DNA]</scope>
    <source>
        <strain evidence="13 14">7sh_L</strain>
    </source>
</reference>
<feature type="coiled-coil region" evidence="10">
    <location>
        <begin position="164"/>
        <end position="236"/>
    </location>
</feature>
<evidence type="ECO:0000259" key="12">
    <source>
        <dbReference type="Pfam" id="PF26002"/>
    </source>
</evidence>
<feature type="domain" description="AprE-like long alpha-helical hairpin" evidence="11">
    <location>
        <begin position="89"/>
        <end position="266"/>
    </location>
</feature>
<comment type="similarity">
    <text evidence="2 9">Belongs to the membrane fusion protein (MFP) (TC 8.A.1) family.</text>
</comment>
<keyword evidence="6" id="KW-0812">Transmembrane</keyword>
<name>A0ABW8GNZ8_9PROT</name>
<proteinExistence type="inferred from homology"/>
<comment type="caution">
    <text evidence="13">The sequence shown here is derived from an EMBL/GenBank/DDBJ whole genome shotgun (WGS) entry which is preliminary data.</text>
</comment>
<evidence type="ECO:0000256" key="6">
    <source>
        <dbReference type="ARBA" id="ARBA00022692"/>
    </source>
</evidence>
<keyword evidence="7" id="KW-1133">Transmembrane helix</keyword>
<evidence type="ECO:0000259" key="11">
    <source>
        <dbReference type="Pfam" id="PF25994"/>
    </source>
</evidence>
<dbReference type="InterPro" id="IPR058982">
    <property type="entry name" value="Beta-barrel_AprE"/>
</dbReference>
<dbReference type="InterPro" id="IPR050739">
    <property type="entry name" value="MFP"/>
</dbReference>
<evidence type="ECO:0000256" key="2">
    <source>
        <dbReference type="ARBA" id="ARBA00009477"/>
    </source>
</evidence>
<dbReference type="PRINTS" id="PR01490">
    <property type="entry name" value="RTXTOXIND"/>
</dbReference>
<evidence type="ECO:0000256" key="8">
    <source>
        <dbReference type="ARBA" id="ARBA00023136"/>
    </source>
</evidence>
<comment type="subcellular location">
    <subcellularLocation>
        <location evidence="1 9">Cell inner membrane</location>
        <topology evidence="1 9">Single-pass membrane protein</topology>
    </subcellularLocation>
</comment>
<dbReference type="EMBL" id="JBIWXY010000002">
    <property type="protein sequence ID" value="MFJ5446859.1"/>
    <property type="molecule type" value="Genomic_DNA"/>
</dbReference>
<dbReference type="PANTHER" id="PTHR30386:SF26">
    <property type="entry name" value="TRANSPORT PROTEIN COMB"/>
    <property type="match status" value="1"/>
</dbReference>
<gene>
    <name evidence="13" type="ORF">ACIKP9_11515</name>
</gene>
<dbReference type="PROSITE" id="PS00543">
    <property type="entry name" value="HLYD_FAMILY"/>
    <property type="match status" value="1"/>
</dbReference>
<dbReference type="RefSeq" id="WP_400882923.1">
    <property type="nucleotide sequence ID" value="NZ_JBIWXY010000002.1"/>
</dbReference>
<organism evidence="13 14">
    <name type="scientific">Methylobacillus methanolivorans</name>
    <dbReference type="NCBI Taxonomy" id="1848927"/>
    <lineage>
        <taxon>Bacteria</taxon>
        <taxon>Pseudomonadati</taxon>
        <taxon>Pseudomonadota</taxon>
        <taxon>Betaproteobacteria</taxon>
        <taxon>Nitrosomonadales</taxon>
        <taxon>Methylophilaceae</taxon>
        <taxon>Methylobacillus</taxon>
    </lineage>
</organism>
<dbReference type="Proteomes" id="UP001617669">
    <property type="component" value="Unassembled WGS sequence"/>
</dbReference>
<keyword evidence="14" id="KW-1185">Reference proteome</keyword>
<evidence type="ECO:0000256" key="3">
    <source>
        <dbReference type="ARBA" id="ARBA00022448"/>
    </source>
</evidence>
<dbReference type="Gene3D" id="2.40.30.170">
    <property type="match status" value="1"/>
</dbReference>
<feature type="domain" description="AprE-like beta-barrel" evidence="12">
    <location>
        <begin position="315"/>
        <end position="403"/>
    </location>
</feature>
<evidence type="ECO:0000256" key="5">
    <source>
        <dbReference type="ARBA" id="ARBA00022519"/>
    </source>
</evidence>
<dbReference type="Pfam" id="PF26002">
    <property type="entry name" value="Beta-barrel_AprE"/>
    <property type="match status" value="1"/>
</dbReference>
<dbReference type="InterPro" id="IPR006144">
    <property type="entry name" value="Secretion_HlyD_CS"/>
</dbReference>
<evidence type="ECO:0000313" key="13">
    <source>
        <dbReference type="EMBL" id="MFJ5446859.1"/>
    </source>
</evidence>
<keyword evidence="5 9" id="KW-0997">Cell inner membrane</keyword>
<evidence type="ECO:0000256" key="4">
    <source>
        <dbReference type="ARBA" id="ARBA00022475"/>
    </source>
</evidence>